<proteinExistence type="predicted"/>
<reference evidence="1" key="2">
    <citation type="journal article" date="2020" name="Nat. Commun.">
        <title>Large-scale genome sequencing of mycorrhizal fungi provides insights into the early evolution of symbiotic traits.</title>
        <authorList>
            <person name="Miyauchi S."/>
            <person name="Kiss E."/>
            <person name="Kuo A."/>
            <person name="Drula E."/>
            <person name="Kohler A."/>
            <person name="Sanchez-Garcia M."/>
            <person name="Morin E."/>
            <person name="Andreopoulos B."/>
            <person name="Barry K.W."/>
            <person name="Bonito G."/>
            <person name="Buee M."/>
            <person name="Carver A."/>
            <person name="Chen C."/>
            <person name="Cichocki N."/>
            <person name="Clum A."/>
            <person name="Culley D."/>
            <person name="Crous P.W."/>
            <person name="Fauchery L."/>
            <person name="Girlanda M."/>
            <person name="Hayes R.D."/>
            <person name="Keri Z."/>
            <person name="LaButti K."/>
            <person name="Lipzen A."/>
            <person name="Lombard V."/>
            <person name="Magnuson J."/>
            <person name="Maillard F."/>
            <person name="Murat C."/>
            <person name="Nolan M."/>
            <person name="Ohm R.A."/>
            <person name="Pangilinan J."/>
            <person name="Pereira M.F."/>
            <person name="Perotto S."/>
            <person name="Peter M."/>
            <person name="Pfister S."/>
            <person name="Riley R."/>
            <person name="Sitrit Y."/>
            <person name="Stielow J.B."/>
            <person name="Szollosi G."/>
            <person name="Zifcakova L."/>
            <person name="Stursova M."/>
            <person name="Spatafora J.W."/>
            <person name="Tedersoo L."/>
            <person name="Vaario L.M."/>
            <person name="Yamada A."/>
            <person name="Yan M."/>
            <person name="Wang P."/>
            <person name="Xu J."/>
            <person name="Bruns T."/>
            <person name="Baldrian P."/>
            <person name="Vilgalys R."/>
            <person name="Dunand C."/>
            <person name="Henrissat B."/>
            <person name="Grigoriev I.V."/>
            <person name="Hibbett D."/>
            <person name="Nagy L.G."/>
            <person name="Martin F.M."/>
        </authorList>
    </citation>
    <scope>NUCLEOTIDE SEQUENCE</scope>
    <source>
        <strain evidence="1">P2</strain>
    </source>
</reference>
<keyword evidence="2" id="KW-1185">Reference proteome</keyword>
<comment type="caution">
    <text evidence="1">The sequence shown here is derived from an EMBL/GenBank/DDBJ whole genome shotgun (WGS) entry which is preliminary data.</text>
</comment>
<accession>A0ACB6Z9Q3</accession>
<name>A0ACB6Z9Q3_THEGA</name>
<organism evidence="1 2">
    <name type="scientific">Thelephora ganbajun</name>
    <name type="common">Ganba fungus</name>
    <dbReference type="NCBI Taxonomy" id="370292"/>
    <lineage>
        <taxon>Eukaryota</taxon>
        <taxon>Fungi</taxon>
        <taxon>Dikarya</taxon>
        <taxon>Basidiomycota</taxon>
        <taxon>Agaricomycotina</taxon>
        <taxon>Agaricomycetes</taxon>
        <taxon>Thelephorales</taxon>
        <taxon>Thelephoraceae</taxon>
        <taxon>Thelephora</taxon>
    </lineage>
</organism>
<reference evidence="1" key="1">
    <citation type="submission" date="2019-10" db="EMBL/GenBank/DDBJ databases">
        <authorList>
            <consortium name="DOE Joint Genome Institute"/>
            <person name="Kuo A."/>
            <person name="Miyauchi S."/>
            <person name="Kiss E."/>
            <person name="Drula E."/>
            <person name="Kohler A."/>
            <person name="Sanchez-Garcia M."/>
            <person name="Andreopoulos B."/>
            <person name="Barry K.W."/>
            <person name="Bonito G."/>
            <person name="Buee M."/>
            <person name="Carver A."/>
            <person name="Chen C."/>
            <person name="Cichocki N."/>
            <person name="Clum A."/>
            <person name="Culley D."/>
            <person name="Crous P.W."/>
            <person name="Fauchery L."/>
            <person name="Girlanda M."/>
            <person name="Hayes R."/>
            <person name="Keri Z."/>
            <person name="Labutti K."/>
            <person name="Lipzen A."/>
            <person name="Lombard V."/>
            <person name="Magnuson J."/>
            <person name="Maillard F."/>
            <person name="Morin E."/>
            <person name="Murat C."/>
            <person name="Nolan M."/>
            <person name="Ohm R."/>
            <person name="Pangilinan J."/>
            <person name="Pereira M."/>
            <person name="Perotto S."/>
            <person name="Peter M."/>
            <person name="Riley R."/>
            <person name="Sitrit Y."/>
            <person name="Stielow B."/>
            <person name="Szollosi G."/>
            <person name="Zifcakova L."/>
            <person name="Stursova M."/>
            <person name="Spatafora J.W."/>
            <person name="Tedersoo L."/>
            <person name="Vaario L.-M."/>
            <person name="Yamada A."/>
            <person name="Yan M."/>
            <person name="Wang P."/>
            <person name="Xu J."/>
            <person name="Bruns T."/>
            <person name="Baldrian P."/>
            <person name="Vilgalys R."/>
            <person name="Henrissat B."/>
            <person name="Grigoriev I.V."/>
            <person name="Hibbett D."/>
            <person name="Nagy L.G."/>
            <person name="Martin F.M."/>
        </authorList>
    </citation>
    <scope>NUCLEOTIDE SEQUENCE</scope>
    <source>
        <strain evidence="1">P2</strain>
    </source>
</reference>
<evidence type="ECO:0000313" key="2">
    <source>
        <dbReference type="Proteomes" id="UP000886501"/>
    </source>
</evidence>
<sequence length="676" mass="73981">MFKHSNFASFVRQLNKYDFHKVKNTDDNQFGEHSWTFRHPDFHAERRDALENIKRKVPSARKNSTRNVNSPAPTVAASPPVEYVRTLESLQGQVDHLTRSHDEMATRLRSVEANYQNVLSELVNFQRNMAQQDGVMQNLIQYFLNIENSKLKAEALMVARGGTNSDPSFGGSTSADSESNPFVPAQEAQRMIGGFTEVDVARASLIQMNEIARRAELAGMSFDLATNTAGGVPQQTMRTQEAPPRPSSAVQRLMAATAGLMNGDNEPSTLGSNGTNTTQPGATEAPPRPLSRQDALARIGELQRTRPETQMRLPLPGPSTAFGPADAFVLGPEEGTVANVQTEPFHTTDLTHEGLQVFTLGHLMPRSSIDDENGNWTFDPESIADAVVLPTPRTADGGIGQSSEGTVQNVSSSERQTLRIRRSTYVPGWSVPPRVLLVEDDAVSRKLSSKFLQIFGCTIDVAVDGVGAVNKMNLEKYDLVLMDIVMPKLDGVSATSMIRQFDHMTPIISMTSNSKPAEIMSYYASGMNDILPKPFTKEGLFDMLDKHLMHLKAIQQQQLNSKVPRSIGIPPMSDPSFENAMTIQAQTQDLSQSLGMSIDDDGKINPFAGMGLTDEQYNQILQRIVSGESFTDITAGGMSGSIIGMSGVSVMGKRGLGEVVESVDDRNKRGRFEVLE</sequence>
<protein>
    <submittedName>
        <fullName evidence="1">Uncharacterized protein</fullName>
    </submittedName>
</protein>
<dbReference type="EMBL" id="MU118068">
    <property type="protein sequence ID" value="KAF9646083.1"/>
    <property type="molecule type" value="Genomic_DNA"/>
</dbReference>
<dbReference type="Proteomes" id="UP000886501">
    <property type="component" value="Unassembled WGS sequence"/>
</dbReference>
<gene>
    <name evidence="1" type="ORF">BDM02DRAFT_3100448</name>
</gene>
<evidence type="ECO:0000313" key="1">
    <source>
        <dbReference type="EMBL" id="KAF9646083.1"/>
    </source>
</evidence>